<comment type="function">
    <text evidence="10">ADM function is mediated by the CALCRL-RAMP2 and CALCRL-RAMP3 receptor complexes with ADM showing the highest potency for the CALCRL-RAMP2 complex.</text>
</comment>
<keyword evidence="5" id="KW-0372">Hormone</keyword>
<evidence type="ECO:0000256" key="5">
    <source>
        <dbReference type="ARBA" id="ARBA00022702"/>
    </source>
</evidence>
<evidence type="ECO:0000256" key="3">
    <source>
        <dbReference type="ARBA" id="ARBA00022525"/>
    </source>
</evidence>
<comment type="caution">
    <text evidence="11">The sequence shown here is derived from an EMBL/GenBank/DDBJ whole genome shotgun (WGS) entry which is preliminary data.</text>
</comment>
<comment type="subcellular location">
    <subcellularLocation>
        <location evidence="1">Secreted</location>
    </subcellularLocation>
</comment>
<accession>A0ABN9DNG7</accession>
<keyword evidence="8" id="KW-1015">Disulfide bond</keyword>
<comment type="similarity">
    <text evidence="2">Belongs to the adrenomedullin family.</text>
</comment>
<dbReference type="EMBL" id="CATNWA010014602">
    <property type="protein sequence ID" value="CAI9573838.1"/>
    <property type="molecule type" value="Genomic_DNA"/>
</dbReference>
<dbReference type="InterPro" id="IPR001710">
    <property type="entry name" value="Pro-ADM"/>
</dbReference>
<sequence>MNRIKRDLMAQLQNDAMIEGSFVRTEDTKDSMVPQSSNGAHIRVKRYRHSFSNYPQISYRGCKFGTCIVHNLANQIYQYTLTRTRTAQHQPEKSAPRAMAAERRSVPERRLLLPVVDGKIQPWWISTRSTKGKTQQPLDINVASMQQESSILKTKDKLFQTLLRT</sequence>
<keyword evidence="3" id="KW-0964">Secreted</keyword>
<name>A0ABN9DNG7_9NEOB</name>
<evidence type="ECO:0000256" key="6">
    <source>
        <dbReference type="ARBA" id="ARBA00022729"/>
    </source>
</evidence>
<evidence type="ECO:0000313" key="12">
    <source>
        <dbReference type="Proteomes" id="UP001162483"/>
    </source>
</evidence>
<protein>
    <recommendedName>
        <fullName evidence="9">Pro-adrenomedullin</fullName>
    </recommendedName>
</protein>
<dbReference type="InterPro" id="IPR051665">
    <property type="entry name" value="Adrenomedullin-reg_peptide"/>
</dbReference>
<dbReference type="PRINTS" id="PR00801">
    <property type="entry name" value="ADRENOMEDULN"/>
</dbReference>
<keyword evidence="6" id="KW-0732">Signal</keyword>
<dbReference type="PANTHER" id="PTHR23414:SF3">
    <property type="entry name" value="PRO-ADRENOMEDULLIN"/>
    <property type="match status" value="1"/>
</dbReference>
<gene>
    <name evidence="11" type="ORF">SPARVUS_LOCUS7824252</name>
</gene>
<reference evidence="11" key="1">
    <citation type="submission" date="2023-05" db="EMBL/GenBank/DDBJ databases">
        <authorList>
            <person name="Stuckert A."/>
        </authorList>
    </citation>
    <scope>NUCLEOTIDE SEQUENCE</scope>
</reference>
<keyword evidence="4" id="KW-0165">Cleavage on pair of basic residues</keyword>
<dbReference type="Pfam" id="PF00214">
    <property type="entry name" value="Calc_CGRP_IAPP"/>
    <property type="match status" value="1"/>
</dbReference>
<keyword evidence="7" id="KW-0027">Amidation</keyword>
<evidence type="ECO:0000313" key="11">
    <source>
        <dbReference type="EMBL" id="CAI9573838.1"/>
    </source>
</evidence>
<organism evidence="11 12">
    <name type="scientific">Staurois parvus</name>
    <dbReference type="NCBI Taxonomy" id="386267"/>
    <lineage>
        <taxon>Eukaryota</taxon>
        <taxon>Metazoa</taxon>
        <taxon>Chordata</taxon>
        <taxon>Craniata</taxon>
        <taxon>Vertebrata</taxon>
        <taxon>Euteleostomi</taxon>
        <taxon>Amphibia</taxon>
        <taxon>Batrachia</taxon>
        <taxon>Anura</taxon>
        <taxon>Neobatrachia</taxon>
        <taxon>Ranoidea</taxon>
        <taxon>Ranidae</taxon>
        <taxon>Staurois</taxon>
    </lineage>
</organism>
<dbReference type="Proteomes" id="UP001162483">
    <property type="component" value="Unassembled WGS sequence"/>
</dbReference>
<evidence type="ECO:0000256" key="8">
    <source>
        <dbReference type="ARBA" id="ARBA00023157"/>
    </source>
</evidence>
<keyword evidence="12" id="KW-1185">Reference proteome</keyword>
<evidence type="ECO:0000256" key="9">
    <source>
        <dbReference type="ARBA" id="ARBA00023472"/>
    </source>
</evidence>
<evidence type="ECO:0000256" key="10">
    <source>
        <dbReference type="ARBA" id="ARBA00049577"/>
    </source>
</evidence>
<dbReference type="InterPro" id="IPR021116">
    <property type="entry name" value="Calcitonin/adrenomedullin"/>
</dbReference>
<evidence type="ECO:0000256" key="1">
    <source>
        <dbReference type="ARBA" id="ARBA00004613"/>
    </source>
</evidence>
<dbReference type="PANTHER" id="PTHR23414">
    <property type="entry name" value="ADRENOMEDULLIN, ADM"/>
    <property type="match status" value="1"/>
</dbReference>
<evidence type="ECO:0000256" key="4">
    <source>
        <dbReference type="ARBA" id="ARBA00022685"/>
    </source>
</evidence>
<evidence type="ECO:0000256" key="7">
    <source>
        <dbReference type="ARBA" id="ARBA00022815"/>
    </source>
</evidence>
<evidence type="ECO:0000256" key="2">
    <source>
        <dbReference type="ARBA" id="ARBA00010575"/>
    </source>
</evidence>
<proteinExistence type="inferred from homology"/>